<proteinExistence type="predicted"/>
<feature type="domain" description="N-acetyltransferase" evidence="1">
    <location>
        <begin position="2"/>
        <end position="217"/>
    </location>
</feature>
<accession>A0A5C5XAQ7</accession>
<dbReference type="SUPFAM" id="SSF55729">
    <property type="entry name" value="Acyl-CoA N-acyltransferases (Nat)"/>
    <property type="match status" value="2"/>
</dbReference>
<dbReference type="EMBL" id="SJPG01000001">
    <property type="protein sequence ID" value="TWT59894.1"/>
    <property type="molecule type" value="Genomic_DNA"/>
</dbReference>
<comment type="caution">
    <text evidence="2">The sequence shown here is derived from an EMBL/GenBank/DDBJ whole genome shotgun (WGS) entry which is preliminary data.</text>
</comment>
<dbReference type="AlphaFoldDB" id="A0A5C5XAQ7"/>
<dbReference type="Pfam" id="PF13527">
    <property type="entry name" value="Acetyltransf_9"/>
    <property type="match status" value="1"/>
</dbReference>
<dbReference type="GO" id="GO:0016747">
    <property type="term" value="F:acyltransferase activity, transferring groups other than amino-acyl groups"/>
    <property type="evidence" value="ECO:0007669"/>
    <property type="project" value="InterPro"/>
</dbReference>
<dbReference type="Proteomes" id="UP000316095">
    <property type="component" value="Unassembled WGS sequence"/>
</dbReference>
<protein>
    <recommendedName>
        <fullName evidence="1">N-acetyltransferase domain-containing protein</fullName>
    </recommendedName>
</protein>
<dbReference type="CDD" id="cd04301">
    <property type="entry name" value="NAT_SF"/>
    <property type="match status" value="1"/>
</dbReference>
<keyword evidence="3" id="KW-1185">Reference proteome</keyword>
<sequence>MIRLDDYQRSSSELAEFITSTWRKSYEGKMTFPLWSAEYFEWQLRWKNPHFRRNLIAIYDDSRLVATLLGSEYSFRCGNEILPGSIWSWMTIDPAYRGQGFAKLLNEERIRRLKDRHIDLVVSYRYFGSKNSLAERPHRNSGDNTAKFHNKVGFWVRVLNPQGVWDWSLSSAAAWGARLTSPWAPLPKLGKEENYIRKATPDDIPQCLELIHEKTNSLPLAIHWDQETLSNQLLGSPLSTTLVYEREEKIEGFINFHLLTSFSKCEGQMGLLDVMSTQRLSSRKSLYLMYAAMQEMLNQGAIVALKLRSGDEDLLLMLRSYFAPRAPESHLVMQWIGEEREVPKNAKTHLLWR</sequence>
<evidence type="ECO:0000313" key="3">
    <source>
        <dbReference type="Proteomes" id="UP000316095"/>
    </source>
</evidence>
<dbReference type="Gene3D" id="3.40.630.170">
    <property type="match status" value="1"/>
</dbReference>
<gene>
    <name evidence="2" type="ORF">Pan54_06050</name>
</gene>
<dbReference type="PROSITE" id="PS51186">
    <property type="entry name" value="GNAT"/>
    <property type="match status" value="1"/>
</dbReference>
<reference evidence="2 3" key="1">
    <citation type="submission" date="2019-02" db="EMBL/GenBank/DDBJ databases">
        <title>Deep-cultivation of Planctomycetes and their phenomic and genomic characterization uncovers novel biology.</title>
        <authorList>
            <person name="Wiegand S."/>
            <person name="Jogler M."/>
            <person name="Boedeker C."/>
            <person name="Pinto D."/>
            <person name="Vollmers J."/>
            <person name="Rivas-Marin E."/>
            <person name="Kohn T."/>
            <person name="Peeters S.H."/>
            <person name="Heuer A."/>
            <person name="Rast P."/>
            <person name="Oberbeckmann S."/>
            <person name="Bunk B."/>
            <person name="Jeske O."/>
            <person name="Meyerdierks A."/>
            <person name="Storesund J.E."/>
            <person name="Kallscheuer N."/>
            <person name="Luecker S."/>
            <person name="Lage O.M."/>
            <person name="Pohl T."/>
            <person name="Merkel B.J."/>
            <person name="Hornburger P."/>
            <person name="Mueller R.-W."/>
            <person name="Bruemmer F."/>
            <person name="Labrenz M."/>
            <person name="Spormann A.M."/>
            <person name="Op Den Camp H."/>
            <person name="Overmann J."/>
            <person name="Amann R."/>
            <person name="Jetten M.S.M."/>
            <person name="Mascher T."/>
            <person name="Medema M.H."/>
            <person name="Devos D.P."/>
            <person name="Kaster A.-K."/>
            <person name="Ovreas L."/>
            <person name="Rohde M."/>
            <person name="Galperin M.Y."/>
            <person name="Jogler C."/>
        </authorList>
    </citation>
    <scope>NUCLEOTIDE SEQUENCE [LARGE SCALE GENOMIC DNA]</scope>
    <source>
        <strain evidence="2 3">Pan54</strain>
    </source>
</reference>
<name>A0A5C5XAQ7_9PLAN</name>
<evidence type="ECO:0000259" key="1">
    <source>
        <dbReference type="PROSITE" id="PS51186"/>
    </source>
</evidence>
<dbReference type="InterPro" id="IPR016181">
    <property type="entry name" value="Acyl_CoA_acyltransferase"/>
</dbReference>
<dbReference type="InterPro" id="IPR000182">
    <property type="entry name" value="GNAT_dom"/>
</dbReference>
<evidence type="ECO:0000313" key="2">
    <source>
        <dbReference type="EMBL" id="TWT59894.1"/>
    </source>
</evidence>
<organism evidence="2 3">
    <name type="scientific">Rubinisphaera italica</name>
    <dbReference type="NCBI Taxonomy" id="2527969"/>
    <lineage>
        <taxon>Bacteria</taxon>
        <taxon>Pseudomonadati</taxon>
        <taxon>Planctomycetota</taxon>
        <taxon>Planctomycetia</taxon>
        <taxon>Planctomycetales</taxon>
        <taxon>Planctomycetaceae</taxon>
        <taxon>Rubinisphaera</taxon>
    </lineage>
</organism>